<dbReference type="InterPro" id="IPR014052">
    <property type="entry name" value="DNA_primase_ssu_euk/arc"/>
</dbReference>
<feature type="compositionally biased region" description="Polar residues" evidence="13">
    <location>
        <begin position="369"/>
        <end position="383"/>
    </location>
</feature>
<dbReference type="KEGG" id="hmg:100206443"/>
<dbReference type="SUPFAM" id="SSF56747">
    <property type="entry name" value="Prim-pol domain"/>
    <property type="match status" value="1"/>
</dbReference>
<dbReference type="GO" id="GO:0005658">
    <property type="term" value="C:alpha DNA polymerase:primase complex"/>
    <property type="evidence" value="ECO:0007669"/>
    <property type="project" value="UniProtKB-ARBA"/>
</dbReference>
<evidence type="ECO:0000256" key="7">
    <source>
        <dbReference type="ARBA" id="ARBA00022695"/>
    </source>
</evidence>
<feature type="region of interest" description="Disordered" evidence="13">
    <location>
        <begin position="368"/>
        <end position="389"/>
    </location>
</feature>
<name>T2MG18_HYDVU</name>
<dbReference type="EMBL" id="HAAD01004628">
    <property type="protein sequence ID" value="CDG70860.1"/>
    <property type="molecule type" value="mRNA"/>
</dbReference>
<evidence type="ECO:0000256" key="8">
    <source>
        <dbReference type="ARBA" id="ARBA00022705"/>
    </source>
</evidence>
<comment type="cofactor">
    <cofactor evidence="2">
        <name>Mg(2+)</name>
        <dbReference type="ChEBI" id="CHEBI:18420"/>
    </cofactor>
</comment>
<reference evidence="14" key="1">
    <citation type="journal article" date="2013" name="Genome Biol. Evol.">
        <title>Punctuated emergences of genetic and phenotypic innovations in eumetazoan, bilaterian, euteleostome, and hominidae ancestors.</title>
        <authorList>
            <person name="Wenger Y."/>
            <person name="Galliot B."/>
        </authorList>
    </citation>
    <scope>NUCLEOTIDE SEQUENCE</scope>
    <source>
        <tissue evidence="14">Whole animals</tissue>
    </source>
</reference>
<dbReference type="CDD" id="cd04860">
    <property type="entry name" value="AE_Prim_S"/>
    <property type="match status" value="1"/>
</dbReference>
<evidence type="ECO:0000256" key="4">
    <source>
        <dbReference type="ARBA" id="ARBA00022478"/>
    </source>
</evidence>
<organism evidence="14">
    <name type="scientific">Hydra vulgaris</name>
    <name type="common">Hydra</name>
    <name type="synonym">Hydra attenuata</name>
    <dbReference type="NCBI Taxonomy" id="6087"/>
    <lineage>
        <taxon>Eukaryota</taxon>
        <taxon>Metazoa</taxon>
        <taxon>Cnidaria</taxon>
        <taxon>Hydrozoa</taxon>
        <taxon>Hydroidolina</taxon>
        <taxon>Anthoathecata</taxon>
        <taxon>Aplanulata</taxon>
        <taxon>Hydridae</taxon>
        <taxon>Hydra</taxon>
    </lineage>
</organism>
<comment type="cofactor">
    <cofactor evidence="1">
        <name>Mn(2+)</name>
        <dbReference type="ChEBI" id="CHEBI:29035"/>
    </cofactor>
</comment>
<keyword evidence="5 12" id="KW-0639">Primosome</keyword>
<gene>
    <name evidence="14" type="primary">PRIM1</name>
</gene>
<feature type="non-terminal residue" evidence="14">
    <location>
        <position position="1"/>
    </location>
</feature>
<evidence type="ECO:0000256" key="1">
    <source>
        <dbReference type="ARBA" id="ARBA00001936"/>
    </source>
</evidence>
<keyword evidence="6 12" id="KW-0808">Transferase</keyword>
<dbReference type="PANTHER" id="PTHR10536">
    <property type="entry name" value="DNA PRIMASE SMALL SUBUNIT"/>
    <property type="match status" value="1"/>
</dbReference>
<keyword evidence="8 12" id="KW-0235">DNA replication</keyword>
<dbReference type="OMA" id="NVTRGFN"/>
<keyword evidence="11" id="KW-0804">Transcription</keyword>
<keyword evidence="9" id="KW-0479">Metal-binding</keyword>
<dbReference type="EC" id="2.7.7.-" evidence="12"/>
<protein>
    <recommendedName>
        <fullName evidence="12">DNA primase</fullName>
        <ecNumber evidence="12">2.7.7.-</ecNumber>
    </recommendedName>
</protein>
<dbReference type="InterPro" id="IPR002755">
    <property type="entry name" value="DNA_primase_S"/>
</dbReference>
<dbReference type="FunFam" id="3.90.920.10:FF:000001">
    <property type="entry name" value="DNA primase"/>
    <property type="match status" value="1"/>
</dbReference>
<dbReference type="AlphaFoldDB" id="T2MG18"/>
<keyword evidence="7" id="KW-0548">Nucleotidyltransferase</keyword>
<keyword evidence="4 12" id="KW-0240">DNA-directed RNA polymerase</keyword>
<proteinExistence type="evidence at transcript level"/>
<dbReference type="GO" id="GO:0003899">
    <property type="term" value="F:DNA-directed RNA polymerase activity"/>
    <property type="evidence" value="ECO:0007669"/>
    <property type="project" value="InterPro"/>
</dbReference>
<evidence type="ECO:0000256" key="3">
    <source>
        <dbReference type="ARBA" id="ARBA00009762"/>
    </source>
</evidence>
<dbReference type="Pfam" id="PF01896">
    <property type="entry name" value="DNA_primase_S"/>
    <property type="match status" value="1"/>
</dbReference>
<dbReference type="GO" id="GO:0006270">
    <property type="term" value="P:DNA replication initiation"/>
    <property type="evidence" value="ECO:0007669"/>
    <property type="project" value="UniProtKB-ARBA"/>
</dbReference>
<dbReference type="OrthoDB" id="19606at2759"/>
<evidence type="ECO:0000256" key="6">
    <source>
        <dbReference type="ARBA" id="ARBA00022679"/>
    </source>
</evidence>
<evidence type="ECO:0000256" key="11">
    <source>
        <dbReference type="ARBA" id="ARBA00023163"/>
    </source>
</evidence>
<dbReference type="GO" id="GO:0006269">
    <property type="term" value="P:DNA replication, synthesis of primer"/>
    <property type="evidence" value="ECO:0007669"/>
    <property type="project" value="UniProtKB-KW"/>
</dbReference>
<evidence type="ECO:0000256" key="5">
    <source>
        <dbReference type="ARBA" id="ARBA00022515"/>
    </source>
</evidence>
<evidence type="ECO:0000256" key="13">
    <source>
        <dbReference type="SAM" id="MobiDB-lite"/>
    </source>
</evidence>
<dbReference type="GO" id="GO:0046872">
    <property type="term" value="F:metal ion binding"/>
    <property type="evidence" value="ECO:0007669"/>
    <property type="project" value="UniProtKB-KW"/>
</dbReference>
<dbReference type="Gene3D" id="3.90.920.10">
    <property type="entry name" value="DNA primase, PRIM domain"/>
    <property type="match status" value="1"/>
</dbReference>
<accession>T2MG18</accession>
<evidence type="ECO:0000256" key="2">
    <source>
        <dbReference type="ARBA" id="ARBA00001946"/>
    </source>
</evidence>
<evidence type="ECO:0000256" key="9">
    <source>
        <dbReference type="ARBA" id="ARBA00022723"/>
    </source>
</evidence>
<dbReference type="NCBIfam" id="TIGR00335">
    <property type="entry name" value="primase_sml"/>
    <property type="match status" value="1"/>
</dbReference>
<evidence type="ECO:0000313" key="14">
    <source>
        <dbReference type="EMBL" id="CDG70860.1"/>
    </source>
</evidence>
<sequence>MNEKILTQQSYNESDLTDLLKQYYKRLFPYKLYYKWLQYGEDSKSYFENREFSFTLKDDIYIRYLSFADANELEKEMQKKVPYKIDIGAIYNYKPKDNKQLQAGVFKAEEKELVFDIDMTDYDTVRTCCSGASVCNKCWPLMTVALKILDRALEEDFGFEHRLWVYSGRRGIHCWVADLRARKLSQQGRSAVAEYLSVIKGGDAQAKKVHFKGNSLHPSIACAASLIKKYFTENYLVDQDILDSVEQQKIMLKLIPDESTRDKVEAVWNHEILSTVEKWKKLENLVLDKSFNNKHTLEEIMFQYVYPRLDINVTKGLNHLLKSPFCVHPKTGRVCVPIDPSTAENFDPSKVPTISQLFQELDEIKKVETTQGDGQSQGESQTQGDRDYSKTSLNEGIKIFERFINGLYIESKENKSIYNNKKEIDW</sequence>
<evidence type="ECO:0000256" key="12">
    <source>
        <dbReference type="RuleBase" id="RU003514"/>
    </source>
</evidence>
<keyword evidence="10" id="KW-0862">Zinc</keyword>
<comment type="similarity">
    <text evidence="3 12">Belongs to the eukaryotic-type primase small subunit family.</text>
</comment>
<evidence type="ECO:0000256" key="10">
    <source>
        <dbReference type="ARBA" id="ARBA00022833"/>
    </source>
</evidence>